<keyword evidence="1" id="KW-0732">Signal</keyword>
<accession>A0ABU7DTJ5</accession>
<gene>
    <name evidence="2" type="ORF">CHARACLAT_018148</name>
</gene>
<dbReference type="Proteomes" id="UP001352852">
    <property type="component" value="Unassembled WGS sequence"/>
</dbReference>
<name>A0ABU7DTJ5_9TELE</name>
<proteinExistence type="predicted"/>
<comment type="caution">
    <text evidence="2">The sequence shown here is derived from an EMBL/GenBank/DDBJ whole genome shotgun (WGS) entry which is preliminary data.</text>
</comment>
<feature type="signal peptide" evidence="1">
    <location>
        <begin position="1"/>
        <end position="19"/>
    </location>
</feature>
<sequence length="66" mass="7715">MSFHFTSFCLLFLYEPAQPEQPQPALMHPSLQLCRSETAVLSKQQHFTEHLEKTSHFRASFTHLEP</sequence>
<protein>
    <recommendedName>
        <fullName evidence="4">Secreted protein</fullName>
    </recommendedName>
</protein>
<dbReference type="EMBL" id="JAHUTJ010034357">
    <property type="protein sequence ID" value="MED6277895.1"/>
    <property type="molecule type" value="Genomic_DNA"/>
</dbReference>
<evidence type="ECO:0000313" key="3">
    <source>
        <dbReference type="Proteomes" id="UP001352852"/>
    </source>
</evidence>
<evidence type="ECO:0008006" key="4">
    <source>
        <dbReference type="Google" id="ProtNLM"/>
    </source>
</evidence>
<evidence type="ECO:0000313" key="2">
    <source>
        <dbReference type="EMBL" id="MED6277895.1"/>
    </source>
</evidence>
<evidence type="ECO:0000256" key="1">
    <source>
        <dbReference type="SAM" id="SignalP"/>
    </source>
</evidence>
<reference evidence="2 3" key="1">
    <citation type="submission" date="2021-06" db="EMBL/GenBank/DDBJ databases">
        <authorList>
            <person name="Palmer J.M."/>
        </authorList>
    </citation>
    <scope>NUCLEOTIDE SEQUENCE [LARGE SCALE GENOMIC DNA]</scope>
    <source>
        <strain evidence="2 3">CL_MEX2019</strain>
        <tissue evidence="2">Muscle</tissue>
    </source>
</reference>
<organism evidence="2 3">
    <name type="scientific">Characodon lateralis</name>
    <dbReference type="NCBI Taxonomy" id="208331"/>
    <lineage>
        <taxon>Eukaryota</taxon>
        <taxon>Metazoa</taxon>
        <taxon>Chordata</taxon>
        <taxon>Craniata</taxon>
        <taxon>Vertebrata</taxon>
        <taxon>Euteleostomi</taxon>
        <taxon>Actinopterygii</taxon>
        <taxon>Neopterygii</taxon>
        <taxon>Teleostei</taxon>
        <taxon>Neoteleostei</taxon>
        <taxon>Acanthomorphata</taxon>
        <taxon>Ovalentaria</taxon>
        <taxon>Atherinomorphae</taxon>
        <taxon>Cyprinodontiformes</taxon>
        <taxon>Goodeidae</taxon>
        <taxon>Characodon</taxon>
    </lineage>
</organism>
<feature type="chain" id="PRO_5046394480" description="Secreted protein" evidence="1">
    <location>
        <begin position="20"/>
        <end position="66"/>
    </location>
</feature>
<keyword evidence="3" id="KW-1185">Reference proteome</keyword>